<dbReference type="EMBL" id="LFJN01000001">
    <property type="protein sequence ID" value="KPI45937.1"/>
    <property type="molecule type" value="Genomic_DNA"/>
</dbReference>
<dbReference type="OrthoDB" id="2247093at2759"/>
<feature type="region of interest" description="Disordered" evidence="1">
    <location>
        <begin position="305"/>
        <end position="359"/>
    </location>
</feature>
<evidence type="ECO:0000313" key="3">
    <source>
        <dbReference type="EMBL" id="KPI45937.1"/>
    </source>
</evidence>
<gene>
    <name evidence="3" type="ORF">AB675_744</name>
</gene>
<sequence>MLNPSVESTPSSLNPARLPSLPPPNASPIIRKRTEPSSPTRDAGMGVPPVRRILTPKSPALRAVSLGATVLPSIHAVTAAAPQTLPPRSDSRIYTAEPGVADVPALPQISAPPRSLPPIQSRDDLRGPHGQPPPAEASTSQAASTHFRHDPETRTPWTAQNAPQYDRSPPSRYGTFAPQAASNQPLNPAFRNEVLQRAGPEAYRTDQPSYQIAFDTEEGHVVVPVTLDLKQASKVADEKRKRNAGASARFRARRKEKEKEASHTISSLKQEMDELRAHRDFYRQERDFIRDFAAAHVAARLPERPPSPIAYYTSAQAESPRDTSEPRSDSGPAPQRRRTDEYYPSSYPPALPPQARSAEFGPTHTSQVALLCLTLRLISLQVLTVLACPGRLDLLDQHHSVGRVFSRHSIHFGASLWKEPGNKVAEETADSVLANPLVALVKTARTSRLLPHIPIRNCA</sequence>
<feature type="region of interest" description="Disordered" evidence="1">
    <location>
        <begin position="233"/>
        <end position="271"/>
    </location>
</feature>
<dbReference type="Proteomes" id="UP000038010">
    <property type="component" value="Unassembled WGS sequence"/>
</dbReference>
<dbReference type="AlphaFoldDB" id="A0A0N1HI76"/>
<dbReference type="GO" id="GO:0003700">
    <property type="term" value="F:DNA-binding transcription factor activity"/>
    <property type="evidence" value="ECO:0007669"/>
    <property type="project" value="InterPro"/>
</dbReference>
<feature type="compositionally biased region" description="Basic and acidic residues" evidence="1">
    <location>
        <begin position="319"/>
        <end position="328"/>
    </location>
</feature>
<proteinExistence type="predicted"/>
<dbReference type="InterPro" id="IPR046347">
    <property type="entry name" value="bZIP_sf"/>
</dbReference>
<name>A0A0N1HI76_9EURO</name>
<dbReference type="SUPFAM" id="SSF57959">
    <property type="entry name" value="Leucine zipper domain"/>
    <property type="match status" value="1"/>
</dbReference>
<feature type="compositionally biased region" description="Polar residues" evidence="1">
    <location>
        <begin position="1"/>
        <end position="14"/>
    </location>
</feature>
<protein>
    <recommendedName>
        <fullName evidence="2">BZIP domain-containing protein</fullName>
    </recommendedName>
</protein>
<dbReference type="RefSeq" id="XP_018005900.1">
    <property type="nucleotide sequence ID" value="XM_018147820.1"/>
</dbReference>
<keyword evidence="4" id="KW-1185">Reference proteome</keyword>
<reference evidence="3 4" key="1">
    <citation type="submission" date="2015-06" db="EMBL/GenBank/DDBJ databases">
        <title>Draft genome of the ant-associated black yeast Phialophora attae CBS 131958.</title>
        <authorList>
            <person name="Moreno L.F."/>
            <person name="Stielow B.J."/>
            <person name="de Hoog S."/>
            <person name="Vicente V.A."/>
            <person name="Weiss V.A."/>
            <person name="de Vries M."/>
            <person name="Cruz L.M."/>
            <person name="Souza E.M."/>
        </authorList>
    </citation>
    <scope>NUCLEOTIDE SEQUENCE [LARGE SCALE GENOMIC DNA]</scope>
    <source>
        <strain evidence="3 4">CBS 131958</strain>
    </source>
</reference>
<dbReference type="Pfam" id="PF07716">
    <property type="entry name" value="bZIP_2"/>
    <property type="match status" value="1"/>
</dbReference>
<accession>A0A0N1HI76</accession>
<dbReference type="InterPro" id="IPR004827">
    <property type="entry name" value="bZIP"/>
</dbReference>
<organism evidence="3 4">
    <name type="scientific">Cyphellophora attinorum</name>
    <dbReference type="NCBI Taxonomy" id="1664694"/>
    <lineage>
        <taxon>Eukaryota</taxon>
        <taxon>Fungi</taxon>
        <taxon>Dikarya</taxon>
        <taxon>Ascomycota</taxon>
        <taxon>Pezizomycotina</taxon>
        <taxon>Eurotiomycetes</taxon>
        <taxon>Chaetothyriomycetidae</taxon>
        <taxon>Chaetothyriales</taxon>
        <taxon>Cyphellophoraceae</taxon>
        <taxon>Cyphellophora</taxon>
    </lineage>
</organism>
<dbReference type="Gene3D" id="1.20.5.170">
    <property type="match status" value="1"/>
</dbReference>
<comment type="caution">
    <text evidence="3">The sequence shown here is derived from an EMBL/GenBank/DDBJ whole genome shotgun (WGS) entry which is preliminary data.</text>
</comment>
<dbReference type="GeneID" id="28739689"/>
<evidence type="ECO:0000313" key="4">
    <source>
        <dbReference type="Proteomes" id="UP000038010"/>
    </source>
</evidence>
<evidence type="ECO:0000256" key="1">
    <source>
        <dbReference type="SAM" id="MobiDB-lite"/>
    </source>
</evidence>
<evidence type="ECO:0000259" key="2">
    <source>
        <dbReference type="PROSITE" id="PS00036"/>
    </source>
</evidence>
<feature type="region of interest" description="Disordered" evidence="1">
    <location>
        <begin position="78"/>
        <end position="188"/>
    </location>
</feature>
<dbReference type="VEuPathDB" id="FungiDB:AB675_744"/>
<feature type="region of interest" description="Disordered" evidence="1">
    <location>
        <begin position="1"/>
        <end position="52"/>
    </location>
</feature>
<dbReference type="PROSITE" id="PS00036">
    <property type="entry name" value="BZIP_BASIC"/>
    <property type="match status" value="1"/>
</dbReference>
<feature type="domain" description="BZIP" evidence="2">
    <location>
        <begin position="239"/>
        <end position="253"/>
    </location>
</feature>
<dbReference type="CDD" id="cd14705">
    <property type="entry name" value="bZIP_Zip1"/>
    <property type="match status" value="1"/>
</dbReference>